<name>A0AB39N765_9ACTN</name>
<feature type="domain" description="HTH lysR-type" evidence="6">
    <location>
        <begin position="27"/>
        <end position="84"/>
    </location>
</feature>
<evidence type="ECO:0000256" key="1">
    <source>
        <dbReference type="ARBA" id="ARBA00009437"/>
    </source>
</evidence>
<accession>A0AB39N765</accession>
<evidence type="ECO:0000256" key="2">
    <source>
        <dbReference type="ARBA" id="ARBA00023015"/>
    </source>
</evidence>
<dbReference type="PROSITE" id="PS50931">
    <property type="entry name" value="HTH_LYSR"/>
    <property type="match status" value="1"/>
</dbReference>
<evidence type="ECO:0000256" key="4">
    <source>
        <dbReference type="ARBA" id="ARBA00023163"/>
    </source>
</evidence>
<keyword evidence="3" id="KW-0238">DNA-binding</keyword>
<sequence>MSATGIEDSGHDREWADGLAGPCGPAVDMRLLPALDALLQEGSVTGAAERLALSPPAMSRALSKIRRALGDPVLVRAGRGLVPTPRALELQPKVRALMREAESLLTPSRQEDLTRVDRTLTIVADEAYAAVLAPVLLNRASAQVPLARFTFTVQNSHGSTPLREGAVDIEVGIIDEPSPELRIEPLFDDRFVGVARAGHPLLDGAVTAEAFASVRHISVSRKGRMTGPIDAALHARGLSRDVVAAVPSYGEALLMIPAGDFVTAMPRSLAGSARGAVGVEVFDLPVETEPISICQAWHPRHDTEPVHLWLRQAVRAALTRQTPGGPAVRGGSGDPGERAADRTVEQQTDD</sequence>
<keyword evidence="2" id="KW-0805">Transcription regulation</keyword>
<keyword evidence="4" id="KW-0804">Transcription</keyword>
<feature type="compositionally biased region" description="Basic and acidic residues" evidence="5">
    <location>
        <begin position="335"/>
        <end position="344"/>
    </location>
</feature>
<dbReference type="PANTHER" id="PTHR30118:SF15">
    <property type="entry name" value="TRANSCRIPTIONAL REGULATORY PROTEIN"/>
    <property type="match status" value="1"/>
</dbReference>
<dbReference type="GO" id="GO:0003700">
    <property type="term" value="F:DNA-binding transcription factor activity"/>
    <property type="evidence" value="ECO:0007669"/>
    <property type="project" value="InterPro"/>
</dbReference>
<dbReference type="EMBL" id="CP163432">
    <property type="protein sequence ID" value="XDQ14054.1"/>
    <property type="molecule type" value="Genomic_DNA"/>
</dbReference>
<dbReference type="GO" id="GO:0003677">
    <property type="term" value="F:DNA binding"/>
    <property type="evidence" value="ECO:0007669"/>
    <property type="project" value="UniProtKB-KW"/>
</dbReference>
<protein>
    <submittedName>
        <fullName evidence="7">LysR family transcriptional regulator</fullName>
    </submittedName>
</protein>
<dbReference type="SUPFAM" id="SSF46785">
    <property type="entry name" value="Winged helix' DNA-binding domain"/>
    <property type="match status" value="1"/>
</dbReference>
<proteinExistence type="inferred from homology"/>
<reference evidence="7" key="1">
    <citation type="submission" date="2024-07" db="EMBL/GenBank/DDBJ databases">
        <authorList>
            <person name="Yu S.T."/>
        </authorList>
    </citation>
    <scope>NUCLEOTIDE SEQUENCE</scope>
    <source>
        <strain evidence="7">R11</strain>
    </source>
</reference>
<gene>
    <name evidence="7" type="ORF">AB5J55_32620</name>
</gene>
<evidence type="ECO:0000313" key="7">
    <source>
        <dbReference type="EMBL" id="XDQ14054.1"/>
    </source>
</evidence>
<dbReference type="InterPro" id="IPR036388">
    <property type="entry name" value="WH-like_DNA-bd_sf"/>
</dbReference>
<dbReference type="InterPro" id="IPR036390">
    <property type="entry name" value="WH_DNA-bd_sf"/>
</dbReference>
<dbReference type="CDD" id="cd08460">
    <property type="entry name" value="PBP2_DntR_like_1"/>
    <property type="match status" value="1"/>
</dbReference>
<evidence type="ECO:0000259" key="6">
    <source>
        <dbReference type="PROSITE" id="PS50931"/>
    </source>
</evidence>
<dbReference type="AlphaFoldDB" id="A0AB39N765"/>
<dbReference type="InterPro" id="IPR005119">
    <property type="entry name" value="LysR_subst-bd"/>
</dbReference>
<comment type="similarity">
    <text evidence="1">Belongs to the LysR transcriptional regulatory family.</text>
</comment>
<dbReference type="Gene3D" id="3.40.190.10">
    <property type="entry name" value="Periplasmic binding protein-like II"/>
    <property type="match status" value="2"/>
</dbReference>
<dbReference type="InterPro" id="IPR000847">
    <property type="entry name" value="LysR_HTH_N"/>
</dbReference>
<feature type="region of interest" description="Disordered" evidence="5">
    <location>
        <begin position="319"/>
        <end position="350"/>
    </location>
</feature>
<evidence type="ECO:0000256" key="3">
    <source>
        <dbReference type="ARBA" id="ARBA00023125"/>
    </source>
</evidence>
<dbReference type="InterPro" id="IPR050389">
    <property type="entry name" value="LysR-type_TF"/>
</dbReference>
<dbReference type="PANTHER" id="PTHR30118">
    <property type="entry name" value="HTH-TYPE TRANSCRIPTIONAL REGULATOR LEUO-RELATED"/>
    <property type="match status" value="1"/>
</dbReference>
<evidence type="ECO:0000256" key="5">
    <source>
        <dbReference type="SAM" id="MobiDB-lite"/>
    </source>
</evidence>
<dbReference type="RefSeq" id="WP_369274038.1">
    <property type="nucleotide sequence ID" value="NZ_CP163432.1"/>
</dbReference>
<dbReference type="SUPFAM" id="SSF53850">
    <property type="entry name" value="Periplasmic binding protein-like II"/>
    <property type="match status" value="1"/>
</dbReference>
<dbReference type="Pfam" id="PF00126">
    <property type="entry name" value="HTH_1"/>
    <property type="match status" value="1"/>
</dbReference>
<dbReference type="Gene3D" id="1.10.10.10">
    <property type="entry name" value="Winged helix-like DNA-binding domain superfamily/Winged helix DNA-binding domain"/>
    <property type="match status" value="1"/>
</dbReference>
<organism evidence="7">
    <name type="scientific">Streptomyces sp. R11</name>
    <dbReference type="NCBI Taxonomy" id="3238625"/>
    <lineage>
        <taxon>Bacteria</taxon>
        <taxon>Bacillati</taxon>
        <taxon>Actinomycetota</taxon>
        <taxon>Actinomycetes</taxon>
        <taxon>Kitasatosporales</taxon>
        <taxon>Streptomycetaceae</taxon>
        <taxon>Streptomyces</taxon>
    </lineage>
</organism>
<dbReference type="Pfam" id="PF03466">
    <property type="entry name" value="LysR_substrate"/>
    <property type="match status" value="1"/>
</dbReference>